<keyword evidence="2 5" id="KW-0812">Transmembrane</keyword>
<sequence>MSGRMGYVKFGGGDVESGPQPLYPAMLESPELRWAFIRKIYVILAVQMVLTAAVAGVVVAVRPISHFFVSSTGGVALYVVLLISPFLLLCPLYYYHQRHPLNLFLLDFLVLLVFSLIQILFPLGKISVMIYGGLAAVIFSGYVVYDTDNLIKRYTYDEYIWAAAVLYLDIINLFLSLLSLFRAANN</sequence>
<protein>
    <submittedName>
        <fullName evidence="6">BI1-like protein</fullName>
    </submittedName>
</protein>
<reference evidence="6 7" key="1">
    <citation type="journal article" date="2016" name="DNA Res.">
        <title>The draft genome of MD-2 pineapple using hybrid error correction of long reads.</title>
        <authorList>
            <person name="Redwan R.M."/>
            <person name="Saidin A."/>
            <person name="Kumar S.V."/>
        </authorList>
    </citation>
    <scope>NUCLEOTIDE SEQUENCE [LARGE SCALE GENOMIC DNA]</scope>
    <source>
        <strain evidence="7">cv. MD2</strain>
        <tissue evidence="6">Leaf</tissue>
    </source>
</reference>
<evidence type="ECO:0000313" key="6">
    <source>
        <dbReference type="EMBL" id="OAY70049.1"/>
    </source>
</evidence>
<dbReference type="Proteomes" id="UP000092600">
    <property type="component" value="Unassembled WGS sequence"/>
</dbReference>
<name>A0A199UZ41_ANACO</name>
<evidence type="ECO:0000256" key="3">
    <source>
        <dbReference type="ARBA" id="ARBA00022989"/>
    </source>
</evidence>
<dbReference type="PANTHER" id="PTHR23291">
    <property type="entry name" value="BAX INHIBITOR-RELATED"/>
    <property type="match status" value="1"/>
</dbReference>
<dbReference type="Pfam" id="PF01027">
    <property type="entry name" value="Bax1-I"/>
    <property type="match status" value="1"/>
</dbReference>
<organism evidence="6 7">
    <name type="scientific">Ananas comosus</name>
    <name type="common">Pineapple</name>
    <name type="synonym">Ananas ananas</name>
    <dbReference type="NCBI Taxonomy" id="4615"/>
    <lineage>
        <taxon>Eukaryota</taxon>
        <taxon>Viridiplantae</taxon>
        <taxon>Streptophyta</taxon>
        <taxon>Embryophyta</taxon>
        <taxon>Tracheophyta</taxon>
        <taxon>Spermatophyta</taxon>
        <taxon>Magnoliopsida</taxon>
        <taxon>Liliopsida</taxon>
        <taxon>Poales</taxon>
        <taxon>Bromeliaceae</taxon>
        <taxon>Bromelioideae</taxon>
        <taxon>Ananas</taxon>
    </lineage>
</organism>
<dbReference type="PANTHER" id="PTHR23291:SF108">
    <property type="entry name" value="OS03G0795800 PROTEIN"/>
    <property type="match status" value="1"/>
</dbReference>
<feature type="transmembrane region" description="Helical" evidence="5">
    <location>
        <begin position="128"/>
        <end position="145"/>
    </location>
</feature>
<comment type="caution">
    <text evidence="6">The sequence shown here is derived from an EMBL/GenBank/DDBJ whole genome shotgun (WGS) entry which is preliminary data.</text>
</comment>
<keyword evidence="3 5" id="KW-1133">Transmembrane helix</keyword>
<comment type="similarity">
    <text evidence="5">Belongs to the BI1 family.</text>
</comment>
<proteinExistence type="inferred from homology"/>
<accession>A0A199UZ41</accession>
<dbReference type="InterPro" id="IPR006214">
    <property type="entry name" value="Bax_inhibitor_1-related"/>
</dbReference>
<dbReference type="AlphaFoldDB" id="A0A199UZ41"/>
<evidence type="ECO:0000256" key="5">
    <source>
        <dbReference type="RuleBase" id="RU004379"/>
    </source>
</evidence>
<feature type="transmembrane region" description="Helical" evidence="5">
    <location>
        <begin position="40"/>
        <end position="61"/>
    </location>
</feature>
<gene>
    <name evidence="6" type="ORF">ACMD2_26634</name>
</gene>
<keyword evidence="4 5" id="KW-0472">Membrane</keyword>
<evidence type="ECO:0000313" key="7">
    <source>
        <dbReference type="Proteomes" id="UP000092600"/>
    </source>
</evidence>
<evidence type="ECO:0000256" key="1">
    <source>
        <dbReference type="ARBA" id="ARBA00004141"/>
    </source>
</evidence>
<feature type="transmembrane region" description="Helical" evidence="5">
    <location>
        <begin position="101"/>
        <end position="121"/>
    </location>
</feature>
<feature type="transmembrane region" description="Helical" evidence="5">
    <location>
        <begin position="160"/>
        <end position="181"/>
    </location>
</feature>
<evidence type="ECO:0000256" key="2">
    <source>
        <dbReference type="ARBA" id="ARBA00022692"/>
    </source>
</evidence>
<comment type="subcellular location">
    <subcellularLocation>
        <location evidence="1">Membrane</location>
        <topology evidence="1">Multi-pass membrane protein</topology>
    </subcellularLocation>
</comment>
<feature type="transmembrane region" description="Helical" evidence="5">
    <location>
        <begin position="73"/>
        <end position="95"/>
    </location>
</feature>
<evidence type="ECO:0000256" key="4">
    <source>
        <dbReference type="ARBA" id="ARBA00023136"/>
    </source>
</evidence>
<dbReference type="GO" id="GO:0016020">
    <property type="term" value="C:membrane"/>
    <property type="evidence" value="ECO:0007669"/>
    <property type="project" value="UniProtKB-SubCell"/>
</dbReference>
<dbReference type="EMBL" id="LSRQ01004105">
    <property type="protein sequence ID" value="OAY70049.1"/>
    <property type="molecule type" value="Genomic_DNA"/>
</dbReference>